<evidence type="ECO:0000256" key="4">
    <source>
        <dbReference type="HAMAP-Rule" id="MF_00171"/>
    </source>
</evidence>
<evidence type="ECO:0000256" key="2">
    <source>
        <dbReference type="ARBA" id="ARBA00022694"/>
    </source>
</evidence>
<dbReference type="Proteomes" id="UP000463470">
    <property type="component" value="Unassembled WGS sequence"/>
</dbReference>
<comment type="function">
    <text evidence="4">Formation of pseudouridine at positions 38, 39 and 40 in the anticodon stem and loop of transfer RNAs.</text>
</comment>
<dbReference type="PIRSF" id="PIRSF001430">
    <property type="entry name" value="tRNA_psdUrid_synth"/>
    <property type="match status" value="1"/>
</dbReference>
<sequence>MSERRLKLTVAYDGTCYHGFQTQEDPALPTIQDELVRAIRVLTGEEAKVNCAGRTDAGVHARGQVVDFVTASRIPDDRFPFAMNTLLPSDIAVVAAKTVPSEFHSRFGALGKHYRYTIYNHRIPSPFHRRYSHQVFPPLRFEAMAAAAQCFVGTHDFRGFCATGTPVKDFVRTVYRCDLTRQEEHRLVLDVMGNGFLYNMIRIIAGTLIDVGKGKIAPEEIPAIIASRDRTRAGTTAPPQGLCLMKVWHDPLDFPFNVK</sequence>
<dbReference type="InterPro" id="IPR020095">
    <property type="entry name" value="PsdUridine_synth_TruA_C"/>
</dbReference>
<feature type="domain" description="Pseudouridine synthase I TruA alpha/beta" evidence="8">
    <location>
        <begin position="10"/>
        <end position="107"/>
    </location>
</feature>
<keyword evidence="3 4" id="KW-0413">Isomerase</keyword>
<dbReference type="GO" id="GO:0003723">
    <property type="term" value="F:RNA binding"/>
    <property type="evidence" value="ECO:0007669"/>
    <property type="project" value="InterPro"/>
</dbReference>
<comment type="catalytic activity">
    <reaction evidence="4 7">
        <text>uridine(38/39/40) in tRNA = pseudouridine(38/39/40) in tRNA</text>
        <dbReference type="Rhea" id="RHEA:22376"/>
        <dbReference type="Rhea" id="RHEA-COMP:10085"/>
        <dbReference type="Rhea" id="RHEA-COMP:10087"/>
        <dbReference type="ChEBI" id="CHEBI:65314"/>
        <dbReference type="ChEBI" id="CHEBI:65315"/>
        <dbReference type="EC" id="5.4.99.12"/>
    </reaction>
</comment>
<dbReference type="Pfam" id="PF01416">
    <property type="entry name" value="PseudoU_synth_1"/>
    <property type="match status" value="2"/>
</dbReference>
<evidence type="ECO:0000313" key="10">
    <source>
        <dbReference type="Proteomes" id="UP000463470"/>
    </source>
</evidence>
<dbReference type="PANTHER" id="PTHR11142:SF0">
    <property type="entry name" value="TRNA PSEUDOURIDINE SYNTHASE-LIKE 1"/>
    <property type="match status" value="1"/>
</dbReference>
<gene>
    <name evidence="4 9" type="primary">truA</name>
    <name evidence="9" type="ORF">GTO91_11255</name>
</gene>
<comment type="caution">
    <text evidence="9">The sequence shown here is derived from an EMBL/GenBank/DDBJ whole genome shotgun (WGS) entry which is preliminary data.</text>
</comment>
<dbReference type="HAMAP" id="MF_00171">
    <property type="entry name" value="TruA"/>
    <property type="match status" value="1"/>
</dbReference>
<evidence type="ECO:0000256" key="5">
    <source>
        <dbReference type="PIRSR" id="PIRSR001430-1"/>
    </source>
</evidence>
<evidence type="ECO:0000256" key="6">
    <source>
        <dbReference type="PIRSR" id="PIRSR001430-2"/>
    </source>
</evidence>
<dbReference type="Gene3D" id="3.30.70.660">
    <property type="entry name" value="Pseudouridine synthase I, catalytic domain, C-terminal subdomain"/>
    <property type="match status" value="1"/>
</dbReference>
<feature type="domain" description="Pseudouridine synthase I TruA alpha/beta" evidence="8">
    <location>
        <begin position="147"/>
        <end position="247"/>
    </location>
</feature>
<comment type="similarity">
    <text evidence="1 4 7">Belongs to the tRNA pseudouridine synthase TruA family.</text>
</comment>
<comment type="subunit">
    <text evidence="4">Homodimer.</text>
</comment>
<dbReference type="RefSeq" id="WP_161258808.1">
    <property type="nucleotide sequence ID" value="NZ_WXEY01000011.1"/>
</dbReference>
<reference evidence="9 10" key="1">
    <citation type="submission" date="2020-01" db="EMBL/GenBank/DDBJ databases">
        <title>Whole-genome sequence of Heliobacterium undosum DSM 13378.</title>
        <authorList>
            <person name="Kyndt J.A."/>
            <person name="Meyer T.E."/>
        </authorList>
    </citation>
    <scope>NUCLEOTIDE SEQUENCE [LARGE SCALE GENOMIC DNA]</scope>
    <source>
        <strain evidence="9 10">DSM 13378</strain>
    </source>
</reference>
<dbReference type="InterPro" id="IPR020103">
    <property type="entry name" value="PsdUridine_synth_cat_dom_sf"/>
</dbReference>
<dbReference type="CDD" id="cd02570">
    <property type="entry name" value="PseudoU_synth_EcTruA"/>
    <property type="match status" value="1"/>
</dbReference>
<dbReference type="EC" id="5.4.99.12" evidence="4"/>
<accession>A0A845L1A9</accession>
<organism evidence="9 10">
    <name type="scientific">Heliomicrobium undosum</name>
    <dbReference type="NCBI Taxonomy" id="121734"/>
    <lineage>
        <taxon>Bacteria</taxon>
        <taxon>Bacillati</taxon>
        <taxon>Bacillota</taxon>
        <taxon>Clostridia</taxon>
        <taxon>Eubacteriales</taxon>
        <taxon>Heliobacteriaceae</taxon>
        <taxon>Heliomicrobium</taxon>
    </lineage>
</organism>
<evidence type="ECO:0000256" key="1">
    <source>
        <dbReference type="ARBA" id="ARBA00009375"/>
    </source>
</evidence>
<dbReference type="OrthoDB" id="9811823at2"/>
<dbReference type="AlphaFoldDB" id="A0A845L1A9"/>
<evidence type="ECO:0000256" key="7">
    <source>
        <dbReference type="RuleBase" id="RU003792"/>
    </source>
</evidence>
<dbReference type="EMBL" id="WXEY01000011">
    <property type="protein sequence ID" value="MZP30287.1"/>
    <property type="molecule type" value="Genomic_DNA"/>
</dbReference>
<evidence type="ECO:0000313" key="9">
    <source>
        <dbReference type="EMBL" id="MZP30287.1"/>
    </source>
</evidence>
<proteinExistence type="inferred from homology"/>
<evidence type="ECO:0000256" key="3">
    <source>
        <dbReference type="ARBA" id="ARBA00023235"/>
    </source>
</evidence>
<feature type="binding site" evidence="4 6">
    <location>
        <position position="114"/>
    </location>
    <ligand>
        <name>substrate</name>
    </ligand>
</feature>
<keyword evidence="2 4" id="KW-0819">tRNA processing</keyword>
<dbReference type="GO" id="GO:0160147">
    <property type="term" value="F:tRNA pseudouridine(38-40) synthase activity"/>
    <property type="evidence" value="ECO:0007669"/>
    <property type="project" value="UniProtKB-EC"/>
</dbReference>
<dbReference type="InterPro" id="IPR001406">
    <property type="entry name" value="PsdUridine_synth_TruA"/>
</dbReference>
<dbReference type="InterPro" id="IPR020094">
    <property type="entry name" value="TruA/RsuA/RluB/E/F_N"/>
</dbReference>
<comment type="caution">
    <text evidence="4">Lacks conserved residue(s) required for the propagation of feature annotation.</text>
</comment>
<feature type="active site" description="Nucleophile" evidence="4 5">
    <location>
        <position position="56"/>
    </location>
</feature>
<dbReference type="FunFam" id="3.30.70.580:FF:000001">
    <property type="entry name" value="tRNA pseudouridine synthase A"/>
    <property type="match status" value="1"/>
</dbReference>
<keyword evidence="10" id="KW-1185">Reference proteome</keyword>
<dbReference type="Gene3D" id="3.30.70.580">
    <property type="entry name" value="Pseudouridine synthase I, catalytic domain, N-terminal subdomain"/>
    <property type="match status" value="1"/>
</dbReference>
<name>A0A845L1A9_9FIRM</name>
<protein>
    <recommendedName>
        <fullName evidence="4">tRNA pseudouridine synthase A</fullName>
        <ecNumber evidence="4">5.4.99.12</ecNumber>
    </recommendedName>
    <alternativeName>
        <fullName evidence="4">tRNA pseudouridine(38-40) synthase</fullName>
    </alternativeName>
    <alternativeName>
        <fullName evidence="4">tRNA pseudouridylate synthase I</fullName>
    </alternativeName>
    <alternativeName>
        <fullName evidence="4">tRNA-uridine isomerase I</fullName>
    </alternativeName>
</protein>
<dbReference type="PANTHER" id="PTHR11142">
    <property type="entry name" value="PSEUDOURIDYLATE SYNTHASE"/>
    <property type="match status" value="1"/>
</dbReference>
<dbReference type="SUPFAM" id="SSF55120">
    <property type="entry name" value="Pseudouridine synthase"/>
    <property type="match status" value="1"/>
</dbReference>
<dbReference type="GO" id="GO:0031119">
    <property type="term" value="P:tRNA pseudouridine synthesis"/>
    <property type="evidence" value="ECO:0007669"/>
    <property type="project" value="UniProtKB-UniRule"/>
</dbReference>
<evidence type="ECO:0000259" key="8">
    <source>
        <dbReference type="Pfam" id="PF01416"/>
    </source>
</evidence>
<dbReference type="NCBIfam" id="TIGR00071">
    <property type="entry name" value="hisT_truA"/>
    <property type="match status" value="1"/>
</dbReference>
<dbReference type="InterPro" id="IPR020097">
    <property type="entry name" value="PsdUridine_synth_TruA_a/b_dom"/>
</dbReference>